<dbReference type="InterPro" id="IPR002068">
    <property type="entry name" value="A-crystallin/Hsp20_dom"/>
</dbReference>
<gene>
    <name evidence="2" type="ORF">S01H4_15945</name>
</gene>
<dbReference type="PROSITE" id="PS01031">
    <property type="entry name" value="SHSP"/>
    <property type="match status" value="1"/>
</dbReference>
<organism evidence="2">
    <name type="scientific">marine sediment metagenome</name>
    <dbReference type="NCBI Taxonomy" id="412755"/>
    <lineage>
        <taxon>unclassified sequences</taxon>
        <taxon>metagenomes</taxon>
        <taxon>ecological metagenomes</taxon>
    </lineage>
</organism>
<dbReference type="Pfam" id="PF00011">
    <property type="entry name" value="HSP20"/>
    <property type="match status" value="1"/>
</dbReference>
<evidence type="ECO:0000313" key="2">
    <source>
        <dbReference type="EMBL" id="GAG72248.1"/>
    </source>
</evidence>
<dbReference type="PANTHER" id="PTHR11527">
    <property type="entry name" value="HEAT-SHOCK PROTEIN 20 FAMILY MEMBER"/>
    <property type="match status" value="1"/>
</dbReference>
<feature type="non-terminal residue" evidence="2">
    <location>
        <position position="1"/>
    </location>
</feature>
<sequence length="86" mass="10103">EIQIEDNTLSLKGERQFAKETKEENYRRIERSYGSFCRSFSLPRHIDQENIKANHENGVLKITMPKKKELKPKTIKIVKAGEKKTK</sequence>
<dbReference type="CDD" id="cd06464">
    <property type="entry name" value="ACD_sHsps-like"/>
    <property type="match status" value="1"/>
</dbReference>
<dbReference type="InterPro" id="IPR008978">
    <property type="entry name" value="HSP20-like_chaperone"/>
</dbReference>
<dbReference type="SUPFAM" id="SSF49764">
    <property type="entry name" value="HSP20-like chaperones"/>
    <property type="match status" value="1"/>
</dbReference>
<dbReference type="Gene3D" id="2.60.40.790">
    <property type="match status" value="1"/>
</dbReference>
<reference evidence="2" key="1">
    <citation type="journal article" date="2014" name="Front. Microbiol.">
        <title>High frequency of phylogenetically diverse reductive dehalogenase-homologous genes in deep subseafloor sedimentary metagenomes.</title>
        <authorList>
            <person name="Kawai M."/>
            <person name="Futagami T."/>
            <person name="Toyoda A."/>
            <person name="Takaki Y."/>
            <person name="Nishi S."/>
            <person name="Hori S."/>
            <person name="Arai W."/>
            <person name="Tsubouchi T."/>
            <person name="Morono Y."/>
            <person name="Uchiyama I."/>
            <person name="Ito T."/>
            <person name="Fujiyama A."/>
            <person name="Inagaki F."/>
            <person name="Takami H."/>
        </authorList>
    </citation>
    <scope>NUCLEOTIDE SEQUENCE</scope>
    <source>
        <strain evidence="2">Expedition CK06-06</strain>
    </source>
</reference>
<feature type="domain" description="SHSP" evidence="1">
    <location>
        <begin position="1"/>
        <end position="81"/>
    </location>
</feature>
<accession>X1AHT1</accession>
<name>X1AHT1_9ZZZZ</name>
<proteinExistence type="predicted"/>
<dbReference type="AlphaFoldDB" id="X1AHT1"/>
<comment type="caution">
    <text evidence="2">The sequence shown here is derived from an EMBL/GenBank/DDBJ whole genome shotgun (WGS) entry which is preliminary data.</text>
</comment>
<dbReference type="InterPro" id="IPR031107">
    <property type="entry name" value="Small_HSP"/>
</dbReference>
<dbReference type="EMBL" id="BART01006986">
    <property type="protein sequence ID" value="GAG72248.1"/>
    <property type="molecule type" value="Genomic_DNA"/>
</dbReference>
<protein>
    <recommendedName>
        <fullName evidence="1">SHSP domain-containing protein</fullName>
    </recommendedName>
</protein>
<evidence type="ECO:0000259" key="1">
    <source>
        <dbReference type="PROSITE" id="PS01031"/>
    </source>
</evidence>